<dbReference type="InterPro" id="IPR015895">
    <property type="entry name" value="4pyrrol_synth_GluRdtase_N"/>
</dbReference>
<comment type="caution">
    <text evidence="7">The sequence shown here is derived from an EMBL/GenBank/DDBJ whole genome shotgun (WGS) entry which is preliminary data.</text>
</comment>
<dbReference type="HAMAP" id="MF_00087">
    <property type="entry name" value="Glu_tRNA_reductase"/>
    <property type="match status" value="1"/>
</dbReference>
<dbReference type="SUPFAM" id="SSF69742">
    <property type="entry name" value="Glutamyl tRNA-reductase catalytic, N-terminal domain"/>
    <property type="match status" value="1"/>
</dbReference>
<dbReference type="RefSeq" id="WP_254085021.1">
    <property type="nucleotide sequence ID" value="NZ_JAHESE010000013.1"/>
</dbReference>
<dbReference type="GO" id="GO:0008883">
    <property type="term" value="F:glutamyl-tRNA reductase activity"/>
    <property type="evidence" value="ECO:0007669"/>
    <property type="project" value="UniProtKB-UniRule"/>
</dbReference>
<comment type="catalytic activity">
    <reaction evidence="4">
        <text>(S)-4-amino-5-oxopentanoate + tRNA(Glu) + NADP(+) = L-glutamyl-tRNA(Glu) + NADPH + H(+)</text>
        <dbReference type="Rhea" id="RHEA:12344"/>
        <dbReference type="Rhea" id="RHEA-COMP:9663"/>
        <dbReference type="Rhea" id="RHEA-COMP:9680"/>
        <dbReference type="ChEBI" id="CHEBI:15378"/>
        <dbReference type="ChEBI" id="CHEBI:57501"/>
        <dbReference type="ChEBI" id="CHEBI:57783"/>
        <dbReference type="ChEBI" id="CHEBI:58349"/>
        <dbReference type="ChEBI" id="CHEBI:78442"/>
        <dbReference type="ChEBI" id="CHEBI:78520"/>
        <dbReference type="EC" id="1.2.1.70"/>
    </reaction>
</comment>
<dbReference type="GO" id="GO:0019353">
    <property type="term" value="P:protoporphyrinogen IX biosynthetic process from glutamate"/>
    <property type="evidence" value="ECO:0007669"/>
    <property type="project" value="TreeGrafter"/>
</dbReference>
<dbReference type="AlphaFoldDB" id="A0AAP2E033"/>
<evidence type="ECO:0000256" key="4">
    <source>
        <dbReference type="HAMAP-Rule" id="MF_00087"/>
    </source>
</evidence>
<name>A0AAP2E033_9BACT</name>
<comment type="domain">
    <text evidence="4">Possesses an unusual extended V-shaped dimeric structure with each monomer consisting of three distinct domains arranged along a curved 'spinal' alpha-helix. The N-terminal catalytic domain specifically recognizes the glutamate moiety of the substrate. The second domain is the NADPH-binding domain, and the third C-terminal domain is responsible for dimerization.</text>
</comment>
<dbReference type="EMBL" id="JAHESE010000013">
    <property type="protein sequence ID" value="MBT1709443.1"/>
    <property type="molecule type" value="Genomic_DNA"/>
</dbReference>
<dbReference type="Gene3D" id="3.40.50.720">
    <property type="entry name" value="NAD(P)-binding Rossmann-like Domain"/>
    <property type="match status" value="1"/>
</dbReference>
<dbReference type="SUPFAM" id="SSF51735">
    <property type="entry name" value="NAD(P)-binding Rossmann-fold domains"/>
    <property type="match status" value="1"/>
</dbReference>
<dbReference type="Proteomes" id="UP001319080">
    <property type="component" value="Unassembled WGS sequence"/>
</dbReference>
<evidence type="ECO:0000256" key="1">
    <source>
        <dbReference type="ARBA" id="ARBA00022857"/>
    </source>
</evidence>
<feature type="binding site" evidence="4">
    <location>
        <begin position="181"/>
        <end position="186"/>
    </location>
    <ligand>
        <name>NADP(+)</name>
        <dbReference type="ChEBI" id="CHEBI:58349"/>
    </ligand>
</feature>
<dbReference type="Gene3D" id="3.30.460.30">
    <property type="entry name" value="Glutamyl-tRNA reductase, N-terminal domain"/>
    <property type="match status" value="1"/>
</dbReference>
<dbReference type="PANTHER" id="PTHR43013">
    <property type="entry name" value="GLUTAMYL-TRNA REDUCTASE"/>
    <property type="match status" value="1"/>
</dbReference>
<keyword evidence="8" id="KW-1185">Reference proteome</keyword>
<dbReference type="InterPro" id="IPR036343">
    <property type="entry name" value="GluRdtase_N_sf"/>
</dbReference>
<accession>A0AAP2E033</accession>
<gene>
    <name evidence="4" type="primary">hemA</name>
    <name evidence="7" type="ORF">KK062_14465</name>
</gene>
<dbReference type="InterPro" id="IPR036291">
    <property type="entry name" value="NAD(P)-bd_dom_sf"/>
</dbReference>
<dbReference type="Pfam" id="PF05201">
    <property type="entry name" value="GlutR_N"/>
    <property type="match status" value="1"/>
</dbReference>
<comment type="similarity">
    <text evidence="4">Belongs to the glutamyl-tRNA reductase family.</text>
</comment>
<evidence type="ECO:0000256" key="3">
    <source>
        <dbReference type="ARBA" id="ARBA00023244"/>
    </source>
</evidence>
<evidence type="ECO:0000313" key="8">
    <source>
        <dbReference type="Proteomes" id="UP001319080"/>
    </source>
</evidence>
<dbReference type="InterPro" id="IPR006151">
    <property type="entry name" value="Shikm_DH/Glu-tRNA_Rdtase"/>
</dbReference>
<comment type="caution">
    <text evidence="4">Lacks conserved residue(s) required for the propagation of feature annotation.</text>
</comment>
<evidence type="ECO:0000256" key="2">
    <source>
        <dbReference type="ARBA" id="ARBA00023002"/>
    </source>
</evidence>
<keyword evidence="2 4" id="KW-0560">Oxidoreductase</keyword>
<proteinExistence type="inferred from homology"/>
<feature type="domain" description="Quinate/shikimate 5-dehydrogenase/glutamyl-tRNA reductase" evidence="5">
    <location>
        <begin position="165"/>
        <end position="292"/>
    </location>
</feature>
<comment type="pathway">
    <text evidence="4">Porphyrin-containing compound metabolism; protoporphyrin-IX biosynthesis; 5-aminolevulinate from L-glutamyl-tRNA(Glu): step 1/2.</text>
</comment>
<organism evidence="7 8">
    <name type="scientific">Dawidia cretensis</name>
    <dbReference type="NCBI Taxonomy" id="2782350"/>
    <lineage>
        <taxon>Bacteria</taxon>
        <taxon>Pseudomonadati</taxon>
        <taxon>Bacteroidota</taxon>
        <taxon>Cytophagia</taxon>
        <taxon>Cytophagales</taxon>
        <taxon>Chryseotaleaceae</taxon>
        <taxon>Dawidia</taxon>
    </lineage>
</organism>
<comment type="miscellaneous">
    <text evidence="4">During catalysis, the active site Cys acts as a nucleophile attacking the alpha-carbonyl group of tRNA-bound glutamate with the formation of a thioester intermediate between enzyme and glutamate, and the concomitant release of tRNA(Glu). The thioester intermediate is finally reduced by direct hydride transfer from NADPH, to form the product GSA.</text>
</comment>
<feature type="binding site" evidence="4">
    <location>
        <position position="101"/>
    </location>
    <ligand>
        <name>substrate</name>
    </ligand>
</feature>
<keyword evidence="1 4" id="KW-0521">NADP</keyword>
<sequence length="419" mass="47372">MAKHIFGAEISHENAPLHVREKLGTDDASVKQYIQQLKKDLDEVCIVSTSSRFVIYGVGQNITPLINFFFRDPILFHYVQFYKNTEAAVGHLFATASGLCSQVKGDRHILTQVKHAHQVGLNTGSIGLLLDSLLREAVAIGRKVRTQTGIDQHCVSLVDLGLDMLRQRLGELTEKKVLVIGTGKMARLVVDRLYADGCKHVTIVSQDAQRAGMLAARMHMQAGHIRNVAHYFMQADIIVGATDRPVSIFPTAAKPQQPSLQKRFVLDFGAPPNFDRAMAQYDSIEFFDRDNFYEQLPAAAQCRNSYDEARKIVHAEAKEFVSLFAQFYTTPILAPYWVSRLSTKDNSLKGFLLRMNKPSSRDAVRLRKLTYRFVHRLEDEQLQKLRLYTVTGDTQAPSPAEVVRNVRSFENIRFYLSVN</sequence>
<protein>
    <recommendedName>
        <fullName evidence="4">Glutamyl-tRNA reductase</fullName>
        <shortName evidence="4">GluTR</shortName>
        <ecNumber evidence="4">1.2.1.70</ecNumber>
    </recommendedName>
</protein>
<feature type="site" description="Important for activity" evidence="4">
    <location>
        <position position="91"/>
    </location>
</feature>
<dbReference type="InterPro" id="IPR000343">
    <property type="entry name" value="4pyrrol_synth_GluRdtase"/>
</dbReference>
<evidence type="ECO:0000259" key="5">
    <source>
        <dbReference type="Pfam" id="PF01488"/>
    </source>
</evidence>
<keyword evidence="3 4" id="KW-0627">Porphyrin biosynthesis</keyword>
<reference evidence="7 8" key="1">
    <citation type="submission" date="2021-05" db="EMBL/GenBank/DDBJ databases">
        <title>A Polyphasic approach of four new species of the genus Ohtaekwangia: Ohtaekwangia histidinii sp. nov., Ohtaekwangia cretensis sp. nov., Ohtaekwangia indiensis sp. nov., Ohtaekwangia reichenbachii sp. nov. from diverse environment.</title>
        <authorList>
            <person name="Octaviana S."/>
        </authorList>
    </citation>
    <scope>NUCLEOTIDE SEQUENCE [LARGE SCALE GENOMIC DNA]</scope>
    <source>
        <strain evidence="7 8">PWU5</strain>
    </source>
</reference>
<feature type="binding site" evidence="4">
    <location>
        <position position="112"/>
    </location>
    <ligand>
        <name>substrate</name>
    </ligand>
</feature>
<evidence type="ECO:0000313" key="7">
    <source>
        <dbReference type="EMBL" id="MBT1709443.1"/>
    </source>
</evidence>
<dbReference type="GO" id="GO:0050661">
    <property type="term" value="F:NADP binding"/>
    <property type="evidence" value="ECO:0007669"/>
    <property type="project" value="InterPro"/>
</dbReference>
<feature type="domain" description="Glutamyl-tRNA reductase N-terminal" evidence="6">
    <location>
        <begin position="10"/>
        <end position="148"/>
    </location>
</feature>
<comment type="subunit">
    <text evidence="4">Homodimer.</text>
</comment>
<dbReference type="EC" id="1.2.1.70" evidence="4"/>
<comment type="function">
    <text evidence="4">Catalyzes the NADPH-dependent reduction of glutamyl-tRNA(Glu) to glutamate 1-semialdehyde (GSA).</text>
</comment>
<dbReference type="PANTHER" id="PTHR43013:SF1">
    <property type="entry name" value="GLUTAMYL-TRNA REDUCTASE"/>
    <property type="match status" value="1"/>
</dbReference>
<evidence type="ECO:0000259" key="6">
    <source>
        <dbReference type="Pfam" id="PF05201"/>
    </source>
</evidence>
<dbReference type="Pfam" id="PF01488">
    <property type="entry name" value="Shikimate_DH"/>
    <property type="match status" value="1"/>
</dbReference>